<evidence type="ECO:0000313" key="1">
    <source>
        <dbReference type="EMBL" id="JAE02482.1"/>
    </source>
</evidence>
<name>A0A0A9EQV6_ARUDO</name>
<dbReference type="AlphaFoldDB" id="A0A0A9EQV6"/>
<reference evidence="1" key="1">
    <citation type="submission" date="2014-09" db="EMBL/GenBank/DDBJ databases">
        <authorList>
            <person name="Magalhaes I.L.F."/>
            <person name="Oliveira U."/>
            <person name="Santos F.R."/>
            <person name="Vidigal T.H.D.A."/>
            <person name="Brescovit A.D."/>
            <person name="Santos A.J."/>
        </authorList>
    </citation>
    <scope>NUCLEOTIDE SEQUENCE</scope>
    <source>
        <tissue evidence="1">Shoot tissue taken approximately 20 cm above the soil surface</tissue>
    </source>
</reference>
<reference evidence="1" key="2">
    <citation type="journal article" date="2015" name="Data Brief">
        <title>Shoot transcriptome of the giant reed, Arundo donax.</title>
        <authorList>
            <person name="Barrero R.A."/>
            <person name="Guerrero F.D."/>
            <person name="Moolhuijzen P."/>
            <person name="Goolsby J.A."/>
            <person name="Tidwell J."/>
            <person name="Bellgard S.E."/>
            <person name="Bellgard M.I."/>
        </authorList>
    </citation>
    <scope>NUCLEOTIDE SEQUENCE</scope>
    <source>
        <tissue evidence="1">Shoot tissue taken approximately 20 cm above the soil surface</tissue>
    </source>
</reference>
<sequence>MQSVASTVLCIFFLLRGLLLAGLRTLARGLNGWFQTVSEETVGNRFQTILSTLGWFGLG</sequence>
<accession>A0A0A9EQV6</accession>
<organism evidence="1">
    <name type="scientific">Arundo donax</name>
    <name type="common">Giant reed</name>
    <name type="synonym">Donax arundinaceus</name>
    <dbReference type="NCBI Taxonomy" id="35708"/>
    <lineage>
        <taxon>Eukaryota</taxon>
        <taxon>Viridiplantae</taxon>
        <taxon>Streptophyta</taxon>
        <taxon>Embryophyta</taxon>
        <taxon>Tracheophyta</taxon>
        <taxon>Spermatophyta</taxon>
        <taxon>Magnoliopsida</taxon>
        <taxon>Liliopsida</taxon>
        <taxon>Poales</taxon>
        <taxon>Poaceae</taxon>
        <taxon>PACMAD clade</taxon>
        <taxon>Arundinoideae</taxon>
        <taxon>Arundineae</taxon>
        <taxon>Arundo</taxon>
    </lineage>
</organism>
<protein>
    <submittedName>
        <fullName evidence="1">Uncharacterized protein</fullName>
    </submittedName>
</protein>
<dbReference type="EMBL" id="GBRH01195414">
    <property type="protein sequence ID" value="JAE02482.1"/>
    <property type="molecule type" value="Transcribed_RNA"/>
</dbReference>
<proteinExistence type="predicted"/>